<dbReference type="Pfam" id="PF13692">
    <property type="entry name" value="Glyco_trans_1_4"/>
    <property type="match status" value="1"/>
</dbReference>
<feature type="domain" description="Glycosyltransferase 2-like" evidence="3">
    <location>
        <begin position="940"/>
        <end position="1064"/>
    </location>
</feature>
<dbReference type="Gene3D" id="3.40.50.150">
    <property type="entry name" value="Vaccinia Virus protein VP39"/>
    <property type="match status" value="1"/>
</dbReference>
<dbReference type="InterPro" id="IPR029044">
    <property type="entry name" value="Nucleotide-diphossugar_trans"/>
</dbReference>
<dbReference type="SUPFAM" id="SSF53448">
    <property type="entry name" value="Nucleotide-diphospho-sugar transferases"/>
    <property type="match status" value="1"/>
</dbReference>
<dbReference type="InterPro" id="IPR029063">
    <property type="entry name" value="SAM-dependent_MTases_sf"/>
</dbReference>
<dbReference type="RefSeq" id="WP_171833030.1">
    <property type="nucleotide sequence ID" value="NZ_CP053708.1"/>
</dbReference>
<keyword evidence="1" id="KW-0175">Coiled coil</keyword>
<organism evidence="4 5">
    <name type="scientific">Lichenicola cladoniae</name>
    <dbReference type="NCBI Taxonomy" id="1484109"/>
    <lineage>
        <taxon>Bacteria</taxon>
        <taxon>Pseudomonadati</taxon>
        <taxon>Pseudomonadota</taxon>
        <taxon>Alphaproteobacteria</taxon>
        <taxon>Acetobacterales</taxon>
        <taxon>Acetobacteraceae</taxon>
        <taxon>Lichenicola</taxon>
    </lineage>
</organism>
<reference evidence="4 5" key="1">
    <citation type="journal article" date="2014" name="World J. Microbiol. Biotechnol.">
        <title>Biodiversity and physiological characteristics of Antarctic and Arctic lichens-associated bacteria.</title>
        <authorList>
            <person name="Lee Y.M."/>
            <person name="Kim E.H."/>
            <person name="Lee H.K."/>
            <person name="Hong S.G."/>
        </authorList>
    </citation>
    <scope>NUCLEOTIDE SEQUENCE [LARGE SCALE GENOMIC DNA]</scope>
    <source>
        <strain evidence="4 5">PAMC 26569</strain>
    </source>
</reference>
<protein>
    <submittedName>
        <fullName evidence="4">Glycosyltransferase</fullName>
    </submittedName>
</protein>
<gene>
    <name evidence="4" type="ORF">HN018_16620</name>
</gene>
<evidence type="ECO:0000256" key="2">
    <source>
        <dbReference type="SAM" id="MobiDB-lite"/>
    </source>
</evidence>
<dbReference type="Pfam" id="PF00535">
    <property type="entry name" value="Glycos_transf_2"/>
    <property type="match status" value="1"/>
</dbReference>
<dbReference type="SUPFAM" id="SSF53335">
    <property type="entry name" value="S-adenosyl-L-methionine-dependent methyltransferases"/>
    <property type="match status" value="1"/>
</dbReference>
<dbReference type="GO" id="GO:0016740">
    <property type="term" value="F:transferase activity"/>
    <property type="evidence" value="ECO:0007669"/>
    <property type="project" value="UniProtKB-KW"/>
</dbReference>
<dbReference type="SUPFAM" id="SSF53756">
    <property type="entry name" value="UDP-Glycosyltransferase/glycogen phosphorylase"/>
    <property type="match status" value="1"/>
</dbReference>
<dbReference type="KEGG" id="lck:HN018_16620"/>
<dbReference type="PANTHER" id="PTHR43685">
    <property type="entry name" value="GLYCOSYLTRANSFERASE"/>
    <property type="match status" value="1"/>
</dbReference>
<proteinExistence type="predicted"/>
<dbReference type="AlphaFoldDB" id="A0A6M8HSI0"/>
<evidence type="ECO:0000259" key="3">
    <source>
        <dbReference type="Pfam" id="PF00535"/>
    </source>
</evidence>
<dbReference type="PANTHER" id="PTHR43685:SF2">
    <property type="entry name" value="GLYCOSYLTRANSFERASE 2-LIKE DOMAIN-CONTAINING PROTEIN"/>
    <property type="match status" value="1"/>
</dbReference>
<dbReference type="Gene3D" id="3.40.50.2000">
    <property type="entry name" value="Glycogen Phosphorylase B"/>
    <property type="match status" value="1"/>
</dbReference>
<name>A0A6M8HSI0_9PROT</name>
<dbReference type="Gene3D" id="3.90.550.10">
    <property type="entry name" value="Spore Coat Polysaccharide Biosynthesis Protein SpsA, Chain A"/>
    <property type="match status" value="1"/>
</dbReference>
<accession>A0A6M8HSI0</accession>
<dbReference type="InterPro" id="IPR001173">
    <property type="entry name" value="Glyco_trans_2-like"/>
</dbReference>
<keyword evidence="5" id="KW-1185">Reference proteome</keyword>
<dbReference type="GO" id="GO:0044010">
    <property type="term" value="P:single-species biofilm formation"/>
    <property type="evidence" value="ECO:0007669"/>
    <property type="project" value="TreeGrafter"/>
</dbReference>
<evidence type="ECO:0000313" key="4">
    <source>
        <dbReference type="EMBL" id="QKE91443.1"/>
    </source>
</evidence>
<dbReference type="InterPro" id="IPR050834">
    <property type="entry name" value="Glycosyltransf_2"/>
</dbReference>
<sequence length="1179" mass="129795">MQNQIASPDRAASGIPEHKAAASYGPGPNAILRLLDPALDSVFSRPTRLGVDSAWYGHLPFAAWTVSALRPALLVELGTHAGVSYSGFCEAVIASGLPTRCFAVDGWTGDEHAGFYDDSVLTDLRAFHDTRYGTFSRLLQMRFDEALSLFADGSIDLLHIDGRHHFEDVAHDYRSWLPKLSPRAIVLFHDTNVRERDFGVWRFWAEVSTSSPSFEFLHGHGLGVLAPGSAPPAAFDALFGLDANPAATARLRDRFALLGERWEVEFQRTAETRDRQALVARAEVAAALDSELGRLRADMAKQASDADEGRWSLHTLQAQHDRLRDDLARSKADRHQLALQAAKLEQTALAADRERIWNAEMLETALRDAAAAQQAERDAGLVRQDAFERLAEAESAARSDTWGQERARLQRELDARELEVAALRADLAVMQASSSWRLTRPGRIVVALLRGAADARSIQASAPDGYPIITRHDAATDLKPDAVADAPDQPDIGTTAQPEPILPVSTEAHSTGADVSPPVPAEDAADTWHRPWRPIRRVLFVAGEPGTPGSVYRTRRNAAACAAAGYETETVDIFDVNPDNLAAADLVVLWRSVYSGHVQSMIQLAHDAGTRIAFDVDDLIVKPSLAVIEIIDGIRTTFVTEAEGRSYFQGMQRTLTSCDVCLTTTEELALPIGELHPIVHVLPNIFDDTTALASRYAVRLRAEQAGDGRVRLGYAGGTRTHQKDMAAIAGALARVLQQRPDTLLVLFRDGSSGEGLVLIEEFPDLMPFADRVEWRDMVPLADLPAELARFDISLCPLELGNPFCEAKSELKYFESALAGVCLVASPTGPFQRAVQDGITGFLAATPDEWEQVLLRLIDDPERRARTARAAYHHVLWQFGPRRQMELWSQLLDGLNGGVAGARASELALYRGEYRARALPEVPDSDTLYSYDALGEARVTVGLTSYNYEAHIGEALDSVLAQTIDAIDMVVVDDGSSDGSVALLLDWAERHRMRFNRLLILRTRVNAGLGGARNVVFDQAETPWIMVLDSDNRLAPEACARLLQALDAEPAAAFAYPRIRQFGTSETLMGDAEFDPSHLASGNYIDAMAMVAKWAWAAAGGYYVRRDAMGWEDFSLWCRLVELGQFGVAVPDELADYRVHAGSMVNAITEQDDNKRLMVDFVEDRHPWLRLRMRATRKRR</sequence>
<dbReference type="EMBL" id="CP053708">
    <property type="protein sequence ID" value="QKE91443.1"/>
    <property type="molecule type" value="Genomic_DNA"/>
</dbReference>
<feature type="coiled-coil region" evidence="1">
    <location>
        <begin position="313"/>
        <end position="347"/>
    </location>
</feature>
<dbReference type="CDD" id="cd00761">
    <property type="entry name" value="Glyco_tranf_GTA_type"/>
    <property type="match status" value="1"/>
</dbReference>
<evidence type="ECO:0000256" key="1">
    <source>
        <dbReference type="SAM" id="Coils"/>
    </source>
</evidence>
<keyword evidence="4" id="KW-0808">Transferase</keyword>
<dbReference type="Proteomes" id="UP000500767">
    <property type="component" value="Chromosome"/>
</dbReference>
<dbReference type="Pfam" id="PF13578">
    <property type="entry name" value="Methyltransf_24"/>
    <property type="match status" value="1"/>
</dbReference>
<evidence type="ECO:0000313" key="5">
    <source>
        <dbReference type="Proteomes" id="UP000500767"/>
    </source>
</evidence>
<feature type="region of interest" description="Disordered" evidence="2">
    <location>
        <begin position="1"/>
        <end position="20"/>
    </location>
</feature>